<dbReference type="Pfam" id="PF02777">
    <property type="entry name" value="Sod_Fe_C"/>
    <property type="match status" value="1"/>
</dbReference>
<organism evidence="2 3">
    <name type="scientific">Oerskovia merdavium</name>
    <dbReference type="NCBI Taxonomy" id="2762227"/>
    <lineage>
        <taxon>Bacteria</taxon>
        <taxon>Bacillati</taxon>
        <taxon>Actinomycetota</taxon>
        <taxon>Actinomycetes</taxon>
        <taxon>Micrococcales</taxon>
        <taxon>Cellulomonadaceae</taxon>
        <taxon>Oerskovia</taxon>
    </lineage>
</organism>
<feature type="domain" description="Manganese/iron superoxide dismutase C-terminal" evidence="1">
    <location>
        <begin position="1"/>
        <end position="30"/>
    </location>
</feature>
<dbReference type="Gene3D" id="3.55.40.20">
    <property type="entry name" value="Iron/manganese superoxide dismutase, C-terminal domain"/>
    <property type="match status" value="1"/>
</dbReference>
<evidence type="ECO:0000313" key="2">
    <source>
        <dbReference type="EMBL" id="MBD7982692.1"/>
    </source>
</evidence>
<feature type="non-terminal residue" evidence="2">
    <location>
        <position position="1"/>
    </location>
</feature>
<dbReference type="InterPro" id="IPR036314">
    <property type="entry name" value="SOD_C_sf"/>
</dbReference>
<dbReference type="RefSeq" id="WP_225220707.1">
    <property type="nucleotide sequence ID" value="NZ_JACSQF010000026.1"/>
</dbReference>
<keyword evidence="3" id="KW-1185">Reference proteome</keyword>
<name>A0ABR8U3S9_9CELL</name>
<proteinExistence type="predicted"/>
<reference evidence="2 3" key="1">
    <citation type="submission" date="2020-08" db="EMBL/GenBank/DDBJ databases">
        <title>A Genomic Blueprint of the Chicken Gut Microbiome.</title>
        <authorList>
            <person name="Gilroy R."/>
            <person name="Ravi A."/>
            <person name="Getino M."/>
            <person name="Pursley I."/>
            <person name="Horton D.L."/>
            <person name="Alikhan N.-F."/>
            <person name="Baker D."/>
            <person name="Gharbi K."/>
            <person name="Hall N."/>
            <person name="Watson M."/>
            <person name="Adriaenssens E.M."/>
            <person name="Foster-Nyarko E."/>
            <person name="Jarju S."/>
            <person name="Secka A."/>
            <person name="Antonio M."/>
            <person name="Oren A."/>
            <person name="Chaudhuri R."/>
            <person name="La Ragione R.M."/>
            <person name="Hildebrand F."/>
            <person name="Pallen M.J."/>
        </authorList>
    </citation>
    <scope>NUCLEOTIDE SEQUENCE [LARGE SCALE GENOMIC DNA]</scope>
    <source>
        <strain evidence="2 3">Sa2CUA9</strain>
    </source>
</reference>
<evidence type="ECO:0000313" key="3">
    <source>
        <dbReference type="Proteomes" id="UP000655570"/>
    </source>
</evidence>
<gene>
    <name evidence="2" type="ORF">H9641_18510</name>
</gene>
<comment type="caution">
    <text evidence="2">The sequence shown here is derived from an EMBL/GenBank/DDBJ whole genome shotgun (WGS) entry which is preliminary data.</text>
</comment>
<dbReference type="EMBL" id="JACSQF010000026">
    <property type="protein sequence ID" value="MBD7982692.1"/>
    <property type="molecule type" value="Genomic_DNA"/>
</dbReference>
<dbReference type="SUPFAM" id="SSF54719">
    <property type="entry name" value="Fe,Mn superoxide dismutase (SOD), C-terminal domain"/>
    <property type="match status" value="1"/>
</dbReference>
<dbReference type="PANTHER" id="PTHR43595:SF2">
    <property type="entry name" value="SMALL RIBOSOMAL SUBUNIT PROTEIN MS42"/>
    <property type="match status" value="1"/>
</dbReference>
<evidence type="ECO:0000259" key="1">
    <source>
        <dbReference type="Pfam" id="PF02777"/>
    </source>
</evidence>
<sequence length="46" mass="5368">EHAYYLDYQNVRADYVTAWWNLVNWADADARLTRARTQGEGLIIPA</sequence>
<accession>A0ABR8U3S9</accession>
<dbReference type="Proteomes" id="UP000655570">
    <property type="component" value="Unassembled WGS sequence"/>
</dbReference>
<protein>
    <submittedName>
        <fullName evidence="2">Superoxide dismutase</fullName>
    </submittedName>
</protein>
<dbReference type="PANTHER" id="PTHR43595">
    <property type="entry name" value="37S RIBOSOMAL PROTEIN S26, MITOCHONDRIAL"/>
    <property type="match status" value="1"/>
</dbReference>
<dbReference type="InterPro" id="IPR019832">
    <property type="entry name" value="Mn/Fe_SOD_C"/>
</dbReference>